<gene>
    <name evidence="11" type="primary">106064970</name>
</gene>
<evidence type="ECO:0000256" key="4">
    <source>
        <dbReference type="ARBA" id="ARBA00022553"/>
    </source>
</evidence>
<keyword evidence="2 6" id="KW-0728">SH3 domain</keyword>
<feature type="coiled-coil region" evidence="7">
    <location>
        <begin position="5524"/>
        <end position="5587"/>
    </location>
</feature>
<dbReference type="Gene3D" id="1.10.418.10">
    <property type="entry name" value="Calponin-like domain"/>
    <property type="match status" value="1"/>
</dbReference>
<dbReference type="GO" id="GO:0016020">
    <property type="term" value="C:membrane"/>
    <property type="evidence" value="ECO:0007669"/>
    <property type="project" value="TreeGrafter"/>
</dbReference>
<dbReference type="GO" id="GO:0042060">
    <property type="term" value="P:wound healing"/>
    <property type="evidence" value="ECO:0007669"/>
    <property type="project" value="TreeGrafter"/>
</dbReference>
<dbReference type="InterPro" id="IPR035915">
    <property type="entry name" value="Plakin_repeat_sf"/>
</dbReference>
<evidence type="ECO:0000256" key="3">
    <source>
        <dbReference type="ARBA" id="ARBA00022490"/>
    </source>
</evidence>
<evidence type="ECO:0008006" key="13">
    <source>
        <dbReference type="Google" id="ProtNLM"/>
    </source>
</evidence>
<dbReference type="Pfam" id="PF21019">
    <property type="entry name" value="Spectrin_3"/>
    <property type="match status" value="1"/>
</dbReference>
<dbReference type="Pfam" id="PF21020">
    <property type="entry name" value="Spectrin_4"/>
    <property type="match status" value="1"/>
</dbReference>
<dbReference type="InterPro" id="IPR036872">
    <property type="entry name" value="CH_dom_sf"/>
</dbReference>
<dbReference type="InterPro" id="IPR018159">
    <property type="entry name" value="Spectrin/alpha-actinin"/>
</dbReference>
<dbReference type="PANTHER" id="PTHR23169">
    <property type="entry name" value="ENVOPLAKIN"/>
    <property type="match status" value="1"/>
</dbReference>
<feature type="compositionally biased region" description="Polar residues" evidence="8">
    <location>
        <begin position="5698"/>
        <end position="5711"/>
    </location>
</feature>
<dbReference type="CDD" id="cd00176">
    <property type="entry name" value="SPEC"/>
    <property type="match status" value="10"/>
</dbReference>
<evidence type="ECO:0000259" key="10">
    <source>
        <dbReference type="PROSITE" id="PS50021"/>
    </source>
</evidence>
<feature type="coiled-coil region" evidence="7">
    <location>
        <begin position="6144"/>
        <end position="6205"/>
    </location>
</feature>
<dbReference type="Proteomes" id="UP000076420">
    <property type="component" value="Unassembled WGS sequence"/>
</dbReference>
<dbReference type="FunFam" id="1.10.418.10:FF:000057">
    <property type="entry name" value="Calmin"/>
    <property type="match status" value="1"/>
</dbReference>
<dbReference type="SUPFAM" id="SSF75399">
    <property type="entry name" value="Plakin repeat"/>
    <property type="match status" value="21"/>
</dbReference>
<comment type="subcellular location">
    <subcellularLocation>
        <location evidence="1">Cytoplasm</location>
    </subcellularLocation>
</comment>
<dbReference type="OrthoDB" id="2250192at2759"/>
<evidence type="ECO:0000256" key="1">
    <source>
        <dbReference type="ARBA" id="ARBA00004496"/>
    </source>
</evidence>
<proteinExistence type="predicted"/>
<keyword evidence="5" id="KW-0677">Repeat</keyword>
<feature type="region of interest" description="Disordered" evidence="8">
    <location>
        <begin position="6702"/>
        <end position="6723"/>
    </location>
</feature>
<dbReference type="GO" id="GO:0005198">
    <property type="term" value="F:structural molecule activity"/>
    <property type="evidence" value="ECO:0007669"/>
    <property type="project" value="TreeGrafter"/>
</dbReference>
<feature type="domain" description="SH3" evidence="9">
    <location>
        <begin position="980"/>
        <end position="1037"/>
    </location>
</feature>
<dbReference type="CDD" id="cd21189">
    <property type="entry name" value="CH_PLEC-like_rpt2"/>
    <property type="match status" value="1"/>
</dbReference>
<dbReference type="VEuPathDB" id="VectorBase:BGLB016430"/>
<sequence>MNQNRCQKCGQWLFCPCSVTSSLAKTDWYRVWRRVNILLNTRRSGDPHPVSRRLRVHLWQHKVSVMVRDPTWRLALSQLQVIDISCAPCQEPGAYSCYMCQLHAYLRLETLVSVGFTVLTSCRSCGTSSLCLCRDRRNDLSVTIPTRLRYWIRDTLTGTQCPLFSPGVSSNNYRKRWKYLLQNLVLIYGNTYLPDLIAHVQEHKTPQRNTSRLFDSSGPLYLSTYQESNTVGHSTGRPLKTCRTDDVTRNSVCPCLLHLLRLGRRPVQVERCRIEDGALETTKAQALTLTRLSNPNQESVTSSEQARDARSKTLVLQISDVVVPGQEDITAKEALLLWSRRTTEGYPGVKIRDFSSSWRDGKAFLSILHRNRPDLVDIRQVKHNSNKQNLEIAFSIAEREFGVTRLLDTDDVDVPHPDEKSIITYVSSLYDVFPVVPSVEQTLRDNERQLKIEEYKELSMSLLTWLRDAIKLMLSRNYPTTLLEIKALHSDFNRFRSEDVPPRLELKNRALRLFDEIQSLTTEPSHMTIEDELLPHNVSRMWSRFEAAMQERDMTLQAEVIRLERLHRLADKAQRDIRFNEETLADLSRRIEDTARGLDVMHPFEAKRNCDTLDRGLKGVEEALRGLFRDCQTLQDGSHPYAEQLYKRVSDLQARVSSLKNKLYAQVVHPLLGRSTEEKHFTKSRAEVTSESRLLETNPAFRHVQDCLNWVDAKQRQLEEAVYDSDMSRVQELLAAHRREHEEVIAFRSQIDKCISDRATLSLEEQKLYTQNLSKVEVAYSLLSKTSSRRLRCLESLQDFLQAATAELLWLGQHEETEQARDWGSKELKLVELDEHHKSLVRQMESRERQFNAVQEKGGAMILDRHPCARTIEAYMSTLQSQWSWLIHLTWCLEAQLKYCVDHNTFFEEAHHCEQWMSRHAELLMNRFSSDNIPIDQAQILLADLNGIQDQIREYDRRVSTLVVKSSDIIPLKLRSQKTNAPIRIRTLCPCHQQDIYLQRGEECFLMSNSQRTKWKIKTMTGLEADVPSVCLLIPPPNQEAIDIASRLKLQHERLATQWKTQQRKVRMAAIFAAVKLVKSWDIKRFLAMDPAQREAVWRALKEDGEKLILECGTSDRDMRKLAEELKQCGEIYQDLCDKAAAKEGQRSVSTAQIVLQRVEAVSRELGATDQQLSTLLHRPLPQNNLSVQESFRSYREFQLKFDKHEIEICVLQKEVKEITPSNSNIESKLNLVVQKAEQMKVISHIYIDRLKGTEVVIQGMNEVKQLISDFEGSLASHDNMTSDLSQLKTVKNDLVSLQESLQHQHPKLQHLKEDVENLRSLVEQSRPGTAKHHDVERVEKEVSDLANRWDQICIQTVERLRSVGSCQDLLSLYHNGLHTEQQWASQMEKRISSQPSLNGDVVDAKSHLEPTMAIYNALGDHRYQIESVNRYGGQFIREAKISDKRLKQFKESIGDFSSAKVPEFKKFKSQDGADVVRDELDRTNRLYMEMVDWANTRLKQITDILSTHGDMQFQIVMDEDVPLLRTFRAELAKRSSMLVDDDMKEYFTQQFDGPTPSQASYGTTPADQTFRSSLVIRPEPTASPFAEYSQVIKVQQRLKNMDNESAPVSGPSISTFSATMKAMENASTKVQPQNIKTFALISEPGLQKTLQEQSVVTIERGEIATRGQILHVTAIMNPFTSQKVTLLEALQSGLIDPKTKTFINPSTRLKMSLADATKKGYIDEVLLKQLTSPCGLTDPQSGKEMSLLEGIQKKLFDPSNNSFVDSTNGEQVSVTEAVSRGLISESCSRLLAGETLDLSAVTHTQAVFASTVPVKLQSGLSLGKLIEKGLYSEITGKVTDPLSKTTDLTVLEAVEKGYINPDYQEIEDPSSGNYITLTDAVTDGIIDPFKGTFNHASTKQKLSLTSAASKGLIRTATSLSDHISQGHLTDDGRVYDPTTGRILTIAEGIDSGVISKDKKCILDPNTEKVLSVEEAISSGLMMQSGLFVNISDNSKHSVLDALKQGIIKFVHEDVEFSRTGVKDPKSSEVVTLAEAIKRKIVTPHGTYLDSRTGREMSLQQAATSGLMDRGLVKDLSKPTSIKDTHGRNISIAEAMQKGLLDVETGTILNTKTNERLKMQEASSAGMITALEATNILSMICPMIVSSTVYTHIETHKSVETLTFSQAVSHGYLDQNTGNFRDPQTGEIMGIEEAISRGLLRLSSNWPTPPSLSKQLHEDVKSSDVMSESFMTVTSGDHTRSIPIQPGSRKLESSFITKTDSQYSLTTTTLAKPLFRQSVISETREINLLSVIDKRTGRELNVEDAIKRKIINLETGQYTDPISGEVMSLNKAIEKGFIKAEEMSGTQKNGAAVRETRAFSIVGVIHPKTKQRLTVGQAIADGILDQSKGLYNGLDEYGNPKSIKISEAIEKALVVVEDINETSVGAESLLRETKSYILKTVLHPITRKHMSVADAVTEGIINESEGVYLNFATGEKIPIHEAIERGYIFAQLSSVTADIEASVNKLTTTKLATLSVTAVVDPRNGQLVTVSKAVSDGILDQVKGIYVNPQTGESMTLGDAIDKRLVFAESPETQSNDPLEKAEISSIHITDDHEASDATLMEAVHSETVTMSITSVINPKTMEIISYDKAVSLGVLNVKRGTYNNTLTGESLSITAAMEKGLIHGEVTSKRRDVDSMRSMVSASAPLFLKDITSVIDPRTKKEISRDKALKDGIINADKGTYYNPVTQKEIDISQAKDLGYLVLSKASDAAEIEQSLEEIGKREAQLASPRIPKDSKKPWSKVDIELEKTISTGETLKTRSPASETLQYTTDVEQDSFDGSQKLPSSAPEDQSLTVDVKLRTADGMSYATAAKLGLVNHETGRIRDPRTGEWLTLQESIDRKVIDAKMPCLVDSEAGNSLSLEECIKKNIISIQTGKINTNLAKQLGFKEDVLPISESAKDSRNLIDSVSAGLFNVITGKILEPVSGQRNTLQEALDKGVIEGELVTVKDTLTGERIPLSLAVKKGLVNGNRAEVYDTAQRTTMPLPIAIENKLVENKFNIQDLSVTDNRTGEHIPLRKAIAEGDLKADSVVIKDTLTGQQVTMDVAISRGLVDRAGNVVDKQTGKKMSPQDALKLGFMAIAGAPIVAGKMVVDAIKDKSSSPSKSDSNISEIFKTEKTMVTKSIVQSNKATDLKDSEIKTISIKRNGPDSPVVGVLGQKVTITLDPGTPEATSTAKVGEPISITFQRKGQEQKLISPSVESDKVTSSSKEFTSKIEFTTKSTESSRTIELSPSSPYIIPSPVQKSPQIAEVQKLPMTHTVITSTRIISKDTADSRTLNKGDAQDKTFREASLVNLEINWENGTVMDQVSGNKMTVTEAVQKGLIDSDKVEHLAIKSTQKFQVMPQIEINWEQGTISDQSTGESYTIEKALQKGLIDAPTASALAVVTESNAFISPIKSRKAETSEEPYTLNRAIKDGSYSPSSGKLIDPATGIPMSVLEAIEKNVIDGKTSSIIDPQTGKKTSLKEAIDSKMFDPVKGETIHKGTKERITLQEADIQGLIPGQEYQRTTSINDIPPKVLPKSMPKSVRVEPKRTETFITDDTKRLSFAEALDQGFINLESQQYTDPNSGQRLALLDAIREQLIDTEVLSGAIPSKGINLIQAIDDNVLNERTGVFHDPVTKENLTFQDAVLKDKLDGNLTFYDVKSGEIFSLNEGLQEGRIDPKSGKLLDESSGKQMTLRKAARMGVIAIIGAPVALAMAAKDALDSSSDRKKKDFSHSDGAGLSFQTSTVHQLSSDVIEVTQLEQSVPETSFSDSMTLYESVSSGYLNPKTGAFKDPSTNKTMDVSDAIMTGLIKKDSATIKDPHTGRQMNLEEALRHGVIDDNGHMVDPISGNAKNLDQCIKDGNVLETQTKDNVVIFSKTTEKIQVEGVYDPTLKHDIDLGEAMHKGIISLKDGTYNNPDTGESILISDATSEGLIRGIVLDKLTTKEETISGHTADVAFSKKRLFQVDSVTDTETGQSLLLPEAVRQGIIDRDGRYFKDMETGSVIPLEDAIYNGLVEGKAIDSLMQNDTNLVQSDTIAQTISFNIHSVIDPSSGVEMAVSEAVDKGVLNVTKGMFINNKTGQSIPVEEAVKQGYLKGKEINSSDVESLHRVSEESGRKVFDPETEDYLTWNEAVRKGIIDPAEGAYFVTPDQSISILQGEREGLITKQTLTKPKSIQESACDIISVFDPVKDDHVSISEAVSTGLLDLKSGTYNDPASLDPIPVQKAFEQGLIKGKVKPKLAMGTVNIGDYKIKSAMDTRKNQSVSGKDAMLMGLLNKKTGQYINKQTGQKLSIPEAVKKGLVILESDVPEPVVTSVTHKSMTIEAIVDPATGNMLTMSEAIGQGIFNPDQGEVINVRTGEHIPLDKAIDKGLISAEVEENEKKQEVIVINGVLITEISDPETRKPIPITEALRKGIVDKEKGLYNDPSGPLPLREALRHGLIDGKDTTEAGLSEQKKEDAKQISVTKVMDPLTGLKIGLAEAVERGLVDENCTVFNNPVTGEQLMIEEAMKDGLVAGTVQTVSKSQTTVTSKKSMGTYNITGVIDTESGQELSVEDAMLKGVLDPSGKFTDTLTGDVISLAEALKLGLVLSEKLDKSQRSIILADELVDNERIPFFDAMQKGLIDPNAGTFLDEASQKVYSIDEAVRTGMVLASDGRPFSYKGVSDSAGLTYSFKTALQTGIIDAETCLFYDSISGENISLEEALELGYLSPIAGAYGVRAVGDSVVILKDGVAPSSASNLEEILDSKTGEKLSLPEAERRGLISVLGKDNQIPLNEALQAGLVDSDTGLFHDPVSGETMSVDQAVLLGFISCEENTESNNGDNNDDHPLVNGTEAMNLAAAVSQGHVNTTTGYFTDPYTQESLTVTQALKKGLIKPTLTVQEPIETQQSSQVSTKRSVVDLKKQPKEIAFTEDKQKITVKDDLKKGSSYKETIKEEKSLLSQSSYGDQTVDSKAPSNGNVNETVNTDILKASRLPVKKVKSPDSPPGRMGDSYEKLVQDIQFDLQKLHNFEQVLKEEEQMGDEAYKVLSLLQTHRALHEEIMAHQQGVLSLVYQAEQLTELYQEELTPEQVTDLASEAAGLKKALEKIAKSSDRRLKHLKTAHDELSKLENEMDKFNAWKSTANTELLRQEECLQRFEDIKPLQEKQRELHSDIVTHQADIRFMSMAVQKYMEEAKLHKLEVDSFRADRQRPTRSSLISMDHIAADNVKEKLKDVTEDYNDLKNRCNSLGESLNDISTKQRSLNDAAFKMLSWLADTENQLASIKQESGTPDPDKLHGQLERIRSLSSEVLSQSNLMDEVRKKGHELTNALSGLAADREQVEKLELNVQEIDARYVNVNEAVSAQAKLLQATIARSQDVHGAISDLKSWLDSTQVALTSQQLISLELPLIAEQQQQFNMVAADVDTHGSLVESVRQATRELIKSGDLHMAKALEQQLADIEDQFNRVSHSCQEHSEALGEVNNKLKVFHDKLDTTNTWLQSKIDDLHSSDLNGMTINEASQHLDVISTEKQRKEEEIAKLLALAKELKEDDRTGSPAAINSAVANLQRMSAELEAALGEKHADIAEREQQQNEFESAKTLMQLWLAQMEARLDEFEPVAIEVDIVEKQIADIQPMILEYEDQGVKVDEVNDLGNSFDAMTSSGDRPLSPIRRLGRSRRIPGLMSPRLRTPSPTFPMSPSGLKTSMSSESSGVSSRKSSTENILLDDLSETQQQLLDINQRYEIIGERLMERQQELQQVLANIKTFLQDMQDVLTWLDDKDNQMNEYGSAGIPANEKATKKKLKEHEEFHRELLAKEGLVEDIRKKAQELLKSRPGVQGLETLQSQLTDLDDKWHGLRAMSEERRKSLEDAVSDLRDFREHEEQLTKWFGQKEKLMDVLGPVAMEPSLLKSQMEQVKVLKEEFATQEPIYEQFVNSGHSIMDWCDANSTDGSSISKRIDTISKSWKKLQTRLQEREKSIDSVQGLSGEFSTVTRDLANWLCDFSDKIDHLPKVSSQPDKQIAQRQELKKFEEEMSSKLTQINKAKDLCRQLCDNAKDPATKSDLRAKLTALDKDINDTVKKLEARANAIDEASKAGQEFTASCQQMLSWIQSTSGTVMDSPALTSDPDLIQKQAMETKTLKHELNVKEKEIRNLLDKGHKFIHEASPTAETIAIKETLGKLEAELVELKDVVSEREDKITSAATHAQAFQQSLERLTWWLGTAEEKLKNMGPETFEKASVVAKMKELQSLQNEFLKKSHDYENFNKEADALLETVEDPHSDLKAQRNDVNKRWDAVSKGISEKTQNLEDLQGCLAEIEDNLSDTRHSLTRWEDKLAAHMDMGTPARDPKHIDKIKALRDDIASLQTNLDYLDKAVSDLNQNEEADSSKLKEAVSLLRNRQEQLELEVGELLSNMETGSAIVGQFQEMMKKAGSLLSELDSDFLKFSPVSRDEDELDGQLSEMKKFQTNLSNSIEPLTDLKEQAQDLQLAGFVADPELLNAQVEAVLAQKDRLKDKADQRQAEIEENLDKVKKVNERLKALRRNVDNAVANIDSMKPVGSDSNQIKDQIEELKNFNKSKVDPLQKDLEVLNADIQSLIQSVPSGISAGGLDEDLEALQDRWSDLSEKVSERERNLDQALLQSGKFKEALASLIGWLSETEETIATQKPASPEYRVVKAQLQEQKLLHKMIDDRVPSVASVQDTGKQMMSGMDTPDRKKMEDELKSLEKRWSAMTSNAMERMKILDDMSNLSKHFQELHEPLAVWLDLSNKKFASLEPKSPDAGGIEKLIQDLKHLQEEITKRESSVKELAALGKQLQEFCKGEDVVIVFI</sequence>
<name>A0A2C9K839_BIOGL</name>
<feature type="coiled-coil region" evidence="7">
    <location>
        <begin position="563"/>
        <end position="590"/>
    </location>
</feature>
<reference evidence="11" key="1">
    <citation type="submission" date="2020-05" db="UniProtKB">
        <authorList>
            <consortium name="EnsemblMetazoa"/>
        </authorList>
    </citation>
    <scope>IDENTIFICATION</scope>
    <source>
        <strain evidence="11">BB02</strain>
    </source>
</reference>
<protein>
    <recommendedName>
        <fullName evidence="13">Calponin-homology (CH) domain-containing protein</fullName>
    </recommendedName>
</protein>
<dbReference type="InterPro" id="IPR002017">
    <property type="entry name" value="Spectrin_repeat"/>
</dbReference>
<dbReference type="PANTHER" id="PTHR23169:SF23">
    <property type="entry name" value="SHORT STOP, ISOFORM H"/>
    <property type="match status" value="1"/>
</dbReference>
<dbReference type="Gene3D" id="1.20.58.1060">
    <property type="match status" value="1"/>
</dbReference>
<dbReference type="InterPro" id="IPR043197">
    <property type="entry name" value="Plakin"/>
</dbReference>
<dbReference type="Gene3D" id="1.20.58.60">
    <property type="match status" value="17"/>
</dbReference>
<dbReference type="InterPro" id="IPR001715">
    <property type="entry name" value="CH_dom"/>
</dbReference>
<dbReference type="InterPro" id="IPR001452">
    <property type="entry name" value="SH3_domain"/>
</dbReference>
<accession>A0A2C9K839</accession>
<dbReference type="InterPro" id="IPR049538">
    <property type="entry name" value="PCN-like_spectrin-like_rpt"/>
</dbReference>
<dbReference type="Pfam" id="PF00435">
    <property type="entry name" value="Spectrin"/>
    <property type="match status" value="8"/>
</dbReference>
<dbReference type="InterPro" id="IPR001101">
    <property type="entry name" value="Plectin_repeat"/>
</dbReference>
<dbReference type="InterPro" id="IPR041615">
    <property type="entry name" value="Desmoplakin_SH3"/>
</dbReference>
<feature type="coiled-coil region" evidence="7">
    <location>
        <begin position="6307"/>
        <end position="6420"/>
    </location>
</feature>
<dbReference type="GO" id="GO:0005737">
    <property type="term" value="C:cytoplasm"/>
    <property type="evidence" value="ECO:0007669"/>
    <property type="project" value="UniProtKB-SubCell"/>
</dbReference>
<dbReference type="Pfam" id="PF00681">
    <property type="entry name" value="Plectin"/>
    <property type="match status" value="1"/>
</dbReference>
<dbReference type="Pfam" id="PF00307">
    <property type="entry name" value="CH"/>
    <property type="match status" value="1"/>
</dbReference>
<evidence type="ECO:0000256" key="8">
    <source>
        <dbReference type="SAM" id="MobiDB-lite"/>
    </source>
</evidence>
<evidence type="ECO:0000313" key="12">
    <source>
        <dbReference type="Proteomes" id="UP000076420"/>
    </source>
</evidence>
<evidence type="ECO:0000256" key="2">
    <source>
        <dbReference type="ARBA" id="ARBA00022443"/>
    </source>
</evidence>
<feature type="compositionally biased region" description="Low complexity" evidence="8">
    <location>
        <begin position="5712"/>
        <end position="5724"/>
    </location>
</feature>
<dbReference type="SUPFAM" id="SSF46966">
    <property type="entry name" value="Spectrin repeat"/>
    <property type="match status" value="19"/>
</dbReference>
<dbReference type="GO" id="GO:0045104">
    <property type="term" value="P:intermediate filament cytoskeleton organization"/>
    <property type="evidence" value="ECO:0007669"/>
    <property type="project" value="InterPro"/>
</dbReference>
<dbReference type="Pfam" id="PF17902">
    <property type="entry name" value="SH3_10"/>
    <property type="match status" value="1"/>
</dbReference>
<evidence type="ECO:0000313" key="11">
    <source>
        <dbReference type="EnsemblMetazoa" id="BGLB016430-PK"/>
    </source>
</evidence>
<dbReference type="Gene3D" id="3.90.1290.10">
    <property type="entry name" value="Plakin repeat"/>
    <property type="match status" value="15"/>
</dbReference>
<feature type="compositionally biased region" description="Polar residues" evidence="8">
    <location>
        <begin position="4967"/>
        <end position="4991"/>
    </location>
</feature>
<dbReference type="Gene3D" id="2.30.30.40">
    <property type="entry name" value="SH3 Domains"/>
    <property type="match status" value="1"/>
</dbReference>
<feature type="region of interest" description="Disordered" evidence="8">
    <location>
        <begin position="4964"/>
        <end position="4991"/>
    </location>
</feature>
<dbReference type="SMART" id="SM00033">
    <property type="entry name" value="CH"/>
    <property type="match status" value="1"/>
</dbReference>
<feature type="coiled-coil region" evidence="7">
    <location>
        <begin position="5233"/>
        <end position="5260"/>
    </location>
</feature>
<keyword evidence="4" id="KW-0597">Phosphoprotein</keyword>
<dbReference type="SMART" id="SM00250">
    <property type="entry name" value="PLEC"/>
    <property type="match status" value="41"/>
</dbReference>
<dbReference type="GO" id="GO:0005882">
    <property type="term" value="C:intermediate filament"/>
    <property type="evidence" value="ECO:0007669"/>
    <property type="project" value="TreeGrafter"/>
</dbReference>
<feature type="coiled-coil region" evidence="7">
    <location>
        <begin position="6509"/>
        <end position="6557"/>
    </location>
</feature>
<dbReference type="SMART" id="SM00150">
    <property type="entry name" value="SPEC"/>
    <property type="match status" value="20"/>
</dbReference>
<dbReference type="EnsemblMetazoa" id="BGLB016430-RK">
    <property type="protein sequence ID" value="BGLB016430-PK"/>
    <property type="gene ID" value="BGLB016430"/>
</dbReference>
<evidence type="ECO:0000256" key="5">
    <source>
        <dbReference type="ARBA" id="ARBA00022737"/>
    </source>
</evidence>
<dbReference type="PROSITE" id="PS50021">
    <property type="entry name" value="CH"/>
    <property type="match status" value="1"/>
</dbReference>
<keyword evidence="7" id="KW-0175">Coiled coil</keyword>
<feature type="coiled-coil region" evidence="7">
    <location>
        <begin position="6791"/>
        <end position="6818"/>
    </location>
</feature>
<evidence type="ECO:0000259" key="9">
    <source>
        <dbReference type="PROSITE" id="PS50002"/>
    </source>
</evidence>
<feature type="domain" description="Calponin-homology (CH)" evidence="10">
    <location>
        <begin position="329"/>
        <end position="434"/>
    </location>
</feature>
<organism evidence="11 12">
    <name type="scientific">Biomphalaria glabrata</name>
    <name type="common">Bloodfluke planorb</name>
    <name type="synonym">Freshwater snail</name>
    <dbReference type="NCBI Taxonomy" id="6526"/>
    <lineage>
        <taxon>Eukaryota</taxon>
        <taxon>Metazoa</taxon>
        <taxon>Spiralia</taxon>
        <taxon>Lophotrochozoa</taxon>
        <taxon>Mollusca</taxon>
        <taxon>Gastropoda</taxon>
        <taxon>Heterobranchia</taxon>
        <taxon>Euthyneura</taxon>
        <taxon>Panpulmonata</taxon>
        <taxon>Hygrophila</taxon>
        <taxon>Lymnaeoidea</taxon>
        <taxon>Planorbidae</taxon>
        <taxon>Biomphalaria</taxon>
    </lineage>
</organism>
<dbReference type="PROSITE" id="PS50002">
    <property type="entry name" value="SH3"/>
    <property type="match status" value="1"/>
</dbReference>
<feature type="coiled-coil region" evidence="7">
    <location>
        <begin position="5342"/>
        <end position="5369"/>
    </location>
</feature>
<keyword evidence="3" id="KW-0963">Cytoplasm</keyword>
<dbReference type="SUPFAM" id="SSF47576">
    <property type="entry name" value="Calponin-homology domain, CH-domain"/>
    <property type="match status" value="1"/>
</dbReference>
<dbReference type="VEuPathDB" id="VectorBase:BGLAX_042800"/>
<evidence type="ECO:0000256" key="7">
    <source>
        <dbReference type="SAM" id="Coils"/>
    </source>
</evidence>
<evidence type="ECO:0000256" key="6">
    <source>
        <dbReference type="PROSITE-ProRule" id="PRU00192"/>
    </source>
</evidence>
<feature type="region of interest" description="Disordered" evidence="8">
    <location>
        <begin position="5686"/>
        <end position="5725"/>
    </location>
</feature>